<protein>
    <submittedName>
        <fullName evidence="4">S9 family peptidase</fullName>
    </submittedName>
</protein>
<dbReference type="PANTHER" id="PTHR11731:SF193">
    <property type="entry name" value="DIPEPTIDYL PEPTIDASE 9"/>
    <property type="match status" value="1"/>
</dbReference>
<evidence type="ECO:0000313" key="5">
    <source>
        <dbReference type="Proteomes" id="UP000318815"/>
    </source>
</evidence>
<dbReference type="PANTHER" id="PTHR11731">
    <property type="entry name" value="PROTEASE FAMILY S9B,C DIPEPTIDYL-PEPTIDASE IV-RELATED"/>
    <property type="match status" value="1"/>
</dbReference>
<keyword evidence="1" id="KW-0732">Signal</keyword>
<evidence type="ECO:0000259" key="2">
    <source>
        <dbReference type="Pfam" id="PF00326"/>
    </source>
</evidence>
<dbReference type="Pfam" id="PF00930">
    <property type="entry name" value="DPPIV_N"/>
    <property type="match status" value="1"/>
</dbReference>
<organism evidence="4 5">
    <name type="scientific">Chitinophaga pinensis</name>
    <dbReference type="NCBI Taxonomy" id="79329"/>
    <lineage>
        <taxon>Bacteria</taxon>
        <taxon>Pseudomonadati</taxon>
        <taxon>Bacteroidota</taxon>
        <taxon>Chitinophagia</taxon>
        <taxon>Chitinophagales</taxon>
        <taxon>Chitinophagaceae</taxon>
        <taxon>Chitinophaga</taxon>
    </lineage>
</organism>
<dbReference type="OrthoDB" id="9812921at2"/>
<dbReference type="SUPFAM" id="SSF82171">
    <property type="entry name" value="DPP6 N-terminal domain-like"/>
    <property type="match status" value="1"/>
</dbReference>
<dbReference type="InterPro" id="IPR029058">
    <property type="entry name" value="AB_hydrolase_fold"/>
</dbReference>
<feature type="chain" id="PRO_5022895458" evidence="1">
    <location>
        <begin position="28"/>
        <end position="732"/>
    </location>
</feature>
<dbReference type="SUPFAM" id="SSF53474">
    <property type="entry name" value="alpha/beta-Hydrolases"/>
    <property type="match status" value="1"/>
</dbReference>
<evidence type="ECO:0000313" key="4">
    <source>
        <dbReference type="EMBL" id="TWV99651.1"/>
    </source>
</evidence>
<feature type="domain" description="Peptidase S9 prolyl oligopeptidase catalytic" evidence="2">
    <location>
        <begin position="532"/>
        <end position="725"/>
    </location>
</feature>
<comment type="caution">
    <text evidence="4">The sequence shown here is derived from an EMBL/GenBank/DDBJ whole genome shotgun (WGS) entry which is preliminary data.</text>
</comment>
<dbReference type="GO" id="GO:0008236">
    <property type="term" value="F:serine-type peptidase activity"/>
    <property type="evidence" value="ECO:0007669"/>
    <property type="project" value="InterPro"/>
</dbReference>
<evidence type="ECO:0000256" key="1">
    <source>
        <dbReference type="SAM" id="SignalP"/>
    </source>
</evidence>
<feature type="signal peptide" evidence="1">
    <location>
        <begin position="1"/>
        <end position="27"/>
    </location>
</feature>
<dbReference type="InterPro" id="IPR050278">
    <property type="entry name" value="Serine_Prot_S9B/DPPIV"/>
</dbReference>
<keyword evidence="5" id="KW-1185">Reference proteome</keyword>
<dbReference type="Gene3D" id="2.140.10.30">
    <property type="entry name" value="Dipeptidylpeptidase IV, N-terminal domain"/>
    <property type="match status" value="1"/>
</dbReference>
<dbReference type="Gene3D" id="3.40.50.1820">
    <property type="entry name" value="alpha/beta hydrolase"/>
    <property type="match status" value="1"/>
</dbReference>
<dbReference type="InterPro" id="IPR002469">
    <property type="entry name" value="Peptidase_S9B_N"/>
</dbReference>
<dbReference type="Proteomes" id="UP000318815">
    <property type="component" value="Unassembled WGS sequence"/>
</dbReference>
<name>A0A5C6LRX6_9BACT</name>
<dbReference type="GO" id="GO:0008239">
    <property type="term" value="F:dipeptidyl-peptidase activity"/>
    <property type="evidence" value="ECO:0007669"/>
    <property type="project" value="TreeGrafter"/>
</dbReference>
<proteinExistence type="predicted"/>
<dbReference type="EMBL" id="VOHS01000014">
    <property type="protein sequence ID" value="TWV99651.1"/>
    <property type="molecule type" value="Genomic_DNA"/>
</dbReference>
<dbReference type="GO" id="GO:0006508">
    <property type="term" value="P:proteolysis"/>
    <property type="evidence" value="ECO:0007669"/>
    <property type="project" value="InterPro"/>
</dbReference>
<sequence length="732" mass="83188">MRLRYFSCPGSRVLTFLVCMVAGSASAQPWKHVKWSGDGKTFYQTEDNGGIAAYSAKDGQSTQKIAPALLTPKGQSVIEIEDFSYTPDEKKWLIYTKAQKVWRYKTRGDYWVLDIASGKLVQLGKGLPASSLMFAKFSPDGQKVAYVSEHNLYVEELATNKIKALTKDGSRRLINGTFDWAYEEEFDCRDGFRWSPDSRAIAYWQIDARKIRDFLMIDNTDSLYAYTVPVEYPKAGESPSSCRVGVVDITTAKTIWLQVPGDAQQHYITRMEWNPARTGLILQQLNRKQNQSILYTANATTGKTTELYKESDSAWIDIRSRWNDELAGWDWTNGGKSFIWVSEKDGWRHLYSIDMNGKETLITPGQYDIINLLRIDEAHNQAYILASPENATQQYLYKVSLDGKGQPERVSPLAESGTHEYEISPTADYALHSFSNHYYQPHSELVYLPEHKDATNSRIIRDLQTSRFAIRQEFFQVTTADGVTMDGWMARPNNFDSTRKYPVVFYVYGEPAAATAKDEFGAGRNFIYNGDMAADGYIYISMDNRGTPLPKGRTWRKAIYRKVGQVNMQDQAMAATELFKRHAYLDTSRVAVWGWSGGGGMTLNLLFRYPQIYKTGIAIAAVGSLFTYDNIYQERYMGLPQENREDYVKGSPVTYTKGLVGNLLYVHGTGDDNVHFQNAELLQNELIRNGKQFQFMSYPNRTHSISEGAGTFQHLSTLYTNYLKEHCPPGAR</sequence>
<dbReference type="AlphaFoldDB" id="A0A5C6LRX6"/>
<feature type="domain" description="Dipeptidylpeptidase IV N-terminal" evidence="3">
    <location>
        <begin position="87"/>
        <end position="436"/>
    </location>
</feature>
<dbReference type="Pfam" id="PF00326">
    <property type="entry name" value="Peptidase_S9"/>
    <property type="match status" value="1"/>
</dbReference>
<dbReference type="InterPro" id="IPR001375">
    <property type="entry name" value="Peptidase_S9_cat"/>
</dbReference>
<evidence type="ECO:0000259" key="3">
    <source>
        <dbReference type="Pfam" id="PF00930"/>
    </source>
</evidence>
<accession>A0A5C6LRX6</accession>
<gene>
    <name evidence="4" type="ORF">FEF09_15670</name>
</gene>
<reference evidence="4 5" key="1">
    <citation type="submission" date="2019-08" db="EMBL/GenBank/DDBJ databases">
        <title>Whole genome sequencing of chitin degrading bacteria Chitinophaga pinensis YS16.</title>
        <authorList>
            <person name="Singh R.P."/>
            <person name="Manchanda G."/>
            <person name="Maurya I.K."/>
            <person name="Joshi N.K."/>
            <person name="Srivastava A.K."/>
        </authorList>
    </citation>
    <scope>NUCLEOTIDE SEQUENCE [LARGE SCALE GENOMIC DNA]</scope>
    <source>
        <strain evidence="4 5">YS-16</strain>
    </source>
</reference>